<name>U7Q9M8_9CYAN</name>
<dbReference type="GO" id="GO:0008889">
    <property type="term" value="F:glycerophosphodiester phosphodiesterase activity"/>
    <property type="evidence" value="ECO:0007669"/>
    <property type="project" value="UniProtKB-EC"/>
</dbReference>
<dbReference type="Proteomes" id="UP000017127">
    <property type="component" value="Unassembled WGS sequence"/>
</dbReference>
<evidence type="ECO:0000256" key="1">
    <source>
        <dbReference type="ARBA" id="ARBA00007277"/>
    </source>
</evidence>
<dbReference type="GO" id="GO:0006071">
    <property type="term" value="P:glycerol metabolic process"/>
    <property type="evidence" value="ECO:0007669"/>
    <property type="project" value="UniProtKB-KW"/>
</dbReference>
<dbReference type="PRINTS" id="PR00313">
    <property type="entry name" value="CABNDNGRPT"/>
</dbReference>
<evidence type="ECO:0000259" key="8">
    <source>
        <dbReference type="PROSITE" id="PS51704"/>
    </source>
</evidence>
<reference evidence="9 10" key="1">
    <citation type="journal article" date="2013" name="Front. Microbiol.">
        <title>Comparative genomic analyses of the cyanobacterium, Lyngbya aestuarii BL J, a powerful hydrogen producer.</title>
        <authorList>
            <person name="Kothari A."/>
            <person name="Vaughn M."/>
            <person name="Garcia-Pichel F."/>
        </authorList>
    </citation>
    <scope>NUCLEOTIDE SEQUENCE [LARGE SCALE GENOMIC DNA]</scope>
    <source>
        <strain evidence="9 10">BL J</strain>
    </source>
</reference>
<keyword evidence="4" id="KW-0319">Glycerol metabolism</keyword>
<dbReference type="SUPFAM" id="SSF51120">
    <property type="entry name" value="beta-Roll"/>
    <property type="match status" value="1"/>
</dbReference>
<dbReference type="GO" id="GO:0042597">
    <property type="term" value="C:periplasmic space"/>
    <property type="evidence" value="ECO:0007669"/>
    <property type="project" value="TreeGrafter"/>
</dbReference>
<feature type="region of interest" description="Disordered" evidence="7">
    <location>
        <begin position="738"/>
        <end position="759"/>
    </location>
</feature>
<dbReference type="PANTHER" id="PTHR43620:SF7">
    <property type="entry name" value="GLYCEROPHOSPHODIESTER PHOSPHODIESTERASE GDPD5-RELATED"/>
    <property type="match status" value="1"/>
</dbReference>
<evidence type="ECO:0000313" key="9">
    <source>
        <dbReference type="EMBL" id="ERT04513.1"/>
    </source>
</evidence>
<dbReference type="InterPro" id="IPR018511">
    <property type="entry name" value="Hemolysin-typ_Ca-bd_CS"/>
</dbReference>
<dbReference type="InterPro" id="IPR001343">
    <property type="entry name" value="Hemolysn_Ca-bd"/>
</dbReference>
<comment type="catalytic activity">
    <reaction evidence="6">
        <text>a sn-glycero-3-phosphodiester + H2O = an alcohol + sn-glycerol 3-phosphate + H(+)</text>
        <dbReference type="Rhea" id="RHEA:12969"/>
        <dbReference type="ChEBI" id="CHEBI:15377"/>
        <dbReference type="ChEBI" id="CHEBI:15378"/>
        <dbReference type="ChEBI" id="CHEBI:30879"/>
        <dbReference type="ChEBI" id="CHEBI:57597"/>
        <dbReference type="ChEBI" id="CHEBI:83408"/>
        <dbReference type="EC" id="3.1.4.46"/>
    </reaction>
</comment>
<dbReference type="Pfam" id="PF00353">
    <property type="entry name" value="HemolysinCabind"/>
    <property type="match status" value="2"/>
</dbReference>
<protein>
    <recommendedName>
        <fullName evidence="2">glycerophosphodiester phosphodiesterase</fullName>
        <ecNumber evidence="2">3.1.4.46</ecNumber>
    </recommendedName>
</protein>
<dbReference type="Pfam" id="PF05787">
    <property type="entry name" value="PhoX"/>
    <property type="match status" value="1"/>
</dbReference>
<keyword evidence="10" id="KW-1185">Reference proteome</keyword>
<accession>U7Q9M8</accession>
<dbReference type="GO" id="GO:0005509">
    <property type="term" value="F:calcium ion binding"/>
    <property type="evidence" value="ECO:0007669"/>
    <property type="project" value="InterPro"/>
</dbReference>
<feature type="domain" description="GP-PDE" evidence="8">
    <location>
        <begin position="320"/>
        <end position="606"/>
    </location>
</feature>
<dbReference type="InterPro" id="IPR011049">
    <property type="entry name" value="Serralysin-like_metalloprot_C"/>
</dbReference>
<dbReference type="RefSeq" id="WP_023069221.1">
    <property type="nucleotide sequence ID" value="NZ_AUZM01000093.1"/>
</dbReference>
<gene>
    <name evidence="9" type="ORF">M595_5538</name>
</gene>
<dbReference type="EMBL" id="AUZM01000093">
    <property type="protein sequence ID" value="ERT04513.1"/>
    <property type="molecule type" value="Genomic_DNA"/>
</dbReference>
<dbReference type="EC" id="3.1.4.46" evidence="2"/>
<dbReference type="Gene3D" id="2.150.10.10">
    <property type="entry name" value="Serralysin-like metalloprotease, C-terminal"/>
    <property type="match status" value="1"/>
</dbReference>
<dbReference type="InterPro" id="IPR017946">
    <property type="entry name" value="PLC-like_Pdiesterase_TIM-brl"/>
</dbReference>
<dbReference type="Gene3D" id="3.20.20.190">
    <property type="entry name" value="Phosphatidylinositol (PI) phosphodiesterase"/>
    <property type="match status" value="1"/>
</dbReference>
<feature type="region of interest" description="Disordered" evidence="7">
    <location>
        <begin position="964"/>
        <end position="994"/>
    </location>
</feature>
<comment type="similarity">
    <text evidence="1">Belongs to the glycerophosphoryl diester phosphodiesterase family.</text>
</comment>
<dbReference type="InterPro" id="IPR008557">
    <property type="entry name" value="PhoX"/>
</dbReference>
<evidence type="ECO:0000256" key="4">
    <source>
        <dbReference type="ARBA" id="ARBA00022798"/>
    </source>
</evidence>
<dbReference type="PROSITE" id="PS00330">
    <property type="entry name" value="HEMOLYSIN_CALCIUM"/>
    <property type="match status" value="1"/>
</dbReference>
<dbReference type="OrthoDB" id="384721at2"/>
<evidence type="ECO:0000256" key="2">
    <source>
        <dbReference type="ARBA" id="ARBA00012247"/>
    </source>
</evidence>
<dbReference type="PATRIC" id="fig|1348334.3.peg.5323"/>
<feature type="compositionally biased region" description="Acidic residues" evidence="7">
    <location>
        <begin position="749"/>
        <end position="758"/>
    </location>
</feature>
<evidence type="ECO:0000313" key="10">
    <source>
        <dbReference type="Proteomes" id="UP000017127"/>
    </source>
</evidence>
<evidence type="ECO:0000256" key="5">
    <source>
        <dbReference type="ARBA" id="ARBA00022801"/>
    </source>
</evidence>
<proteinExistence type="inferred from homology"/>
<feature type="region of interest" description="Disordered" evidence="7">
    <location>
        <begin position="710"/>
        <end position="729"/>
    </location>
</feature>
<dbReference type="PANTHER" id="PTHR43620">
    <property type="entry name" value="GLYCEROPHOSPHORYL DIESTER PHOSPHODIESTERASE"/>
    <property type="match status" value="1"/>
</dbReference>
<dbReference type="Pfam" id="PF03009">
    <property type="entry name" value="GDPD"/>
    <property type="match status" value="2"/>
</dbReference>
<dbReference type="AlphaFoldDB" id="U7Q9M8"/>
<keyword evidence="5" id="KW-0378">Hydrolase</keyword>
<comment type="caution">
    <text evidence="9">The sequence shown here is derived from an EMBL/GenBank/DDBJ whole genome shotgun (WGS) entry which is preliminary data.</text>
</comment>
<evidence type="ECO:0000256" key="6">
    <source>
        <dbReference type="ARBA" id="ARBA00047512"/>
    </source>
</evidence>
<dbReference type="GO" id="GO:0006629">
    <property type="term" value="P:lipid metabolic process"/>
    <property type="evidence" value="ECO:0007669"/>
    <property type="project" value="InterPro"/>
</dbReference>
<organism evidence="9 10">
    <name type="scientific">Lyngbya aestuarii BL J</name>
    <dbReference type="NCBI Taxonomy" id="1348334"/>
    <lineage>
        <taxon>Bacteria</taxon>
        <taxon>Bacillati</taxon>
        <taxon>Cyanobacteriota</taxon>
        <taxon>Cyanophyceae</taxon>
        <taxon>Oscillatoriophycideae</taxon>
        <taxon>Oscillatoriales</taxon>
        <taxon>Microcoleaceae</taxon>
        <taxon>Lyngbya</taxon>
    </lineage>
</organism>
<sequence length="1123" mass="121550">MSVIDGKTASSAYVFNVPDGPDGPHYDIQPLVTVGDEVPLLEGEFGEFTTSDSETYPMVGIPDGLGYTEIDGLKYVWMNHELRSGVITDNAEGVVNGARVSLYVFDENWNAIGGKNLIEDVELDGITYSLNSGTGNYEDPDGNIYNFAGHDNFSRFCSGYLASEGFVDENGESIPIYFAPEEVDAGAAIAVTPDGTASPIPGFGLFSKEQVYPASEYRAENSDQTVMLSMEDENDGEIYMYVGDQTDEDPNGFQDTTDSLYVLRVKDTEGNIFTFEDMPENEELTGEWVSVPDLVTLNRDPNALSSWVNNTFNTLSGEPPLVIAHRGASGDLPEHTLQAYELAIDQGADFVEPDLVSTKDGVLIARHEPMLDDTTNVAEVFSPDRMSTKLLDGQEVTAYFAEDFTLEEVKQLRAVQPRSYRDQSFNGEFEIPTFQEVIELVQDIEAETGKQIGIYPETKHPTFFDEQGYSLEEPLVETLQATGFTDPNRIFIQSFEVANLLDLQNNLLPTEGLENLPLVQLYGDVEDNFINSGGGGFSVPYDITFNSELGEAELRSIYGDLVDIVPDFATDVDGDGVSDTTYQDLFNPEVIDYLGETYAEGLGPWKNSFILRESIETPVDGNGDGNAEITSQLTGEVRPLVDWAHDAGLQVHPYTLRNEERFLTLNPDGTPQTPEQEFQQLTDIGVDGFFTDFPETGRMVVDEIIEEKAGDPNSTNFRRPEDIHEDPNNPGEFYLVTTGRPERNGSLTEDAETPEEADNPYGKLHRLILNPEDPTGDATFEFLLEGGPETGISYDNMVVDSNGNVLMQEDETGFGGDILNAEGRYGSVVSYNIAENEGVVGDDQVDFLFENSTAFIDPTRFGRYGSWESSGIIEVPEGYLFDVQAGTIRDTELPDGSVVGTNAAGTVYYEGQYARGGQLILTVPADMISGSGEFVGGDAGEILTGSAEMDTVAGGLGDDLIDGGEGDDVLRGDANRRSPGGTVGGNDEIYGGPGNDRIGGKAGYDFLFGEEGDDEIFGDDGNDLLDGGLGHDTLTGDDFSGGTGRDTFVLAAGEGTDLFVDFEVGIDFLGLKGGLTAEELSFTQVGSDTEVGTVSEVLAILEGVNASDLTALIGGESDLFLTV</sequence>
<dbReference type="SUPFAM" id="SSF51695">
    <property type="entry name" value="PLC-like phosphodiesterases"/>
    <property type="match status" value="1"/>
</dbReference>
<dbReference type="PROSITE" id="PS51704">
    <property type="entry name" value="GP_PDE"/>
    <property type="match status" value="1"/>
</dbReference>
<feature type="compositionally biased region" description="Basic and acidic residues" evidence="7">
    <location>
        <begin position="718"/>
        <end position="727"/>
    </location>
</feature>
<dbReference type="InterPro" id="IPR030395">
    <property type="entry name" value="GP_PDE_dom"/>
</dbReference>
<evidence type="ECO:0000256" key="3">
    <source>
        <dbReference type="ARBA" id="ARBA00022729"/>
    </source>
</evidence>
<evidence type="ECO:0000256" key="7">
    <source>
        <dbReference type="SAM" id="MobiDB-lite"/>
    </source>
</evidence>
<keyword evidence="3" id="KW-0732">Signal</keyword>